<keyword evidence="2" id="KW-1133">Transmembrane helix</keyword>
<proteinExistence type="predicted"/>
<organism evidence="3 4">
    <name type="scientific">Rodentibacter pneumotropicus</name>
    <dbReference type="NCBI Taxonomy" id="758"/>
    <lineage>
        <taxon>Bacteria</taxon>
        <taxon>Pseudomonadati</taxon>
        <taxon>Pseudomonadota</taxon>
        <taxon>Gammaproteobacteria</taxon>
        <taxon>Pasteurellales</taxon>
        <taxon>Pasteurellaceae</taxon>
        <taxon>Rodentibacter</taxon>
    </lineage>
</organism>
<accession>A0AAW5LCP4</accession>
<sequence length="132" mass="15145">MGQKFEGDIHGGQFGIIHNPPPEKEEQIPDNHPWKVVCPQCDHTTLRFNEYCGNGKCTFGIKAFFDEQEQIVQEQEREKQKGFRSLIGFAGLIVSAIIGYIGSQWFDNPKMALWFLGGIVWLFIWLKSAEQQ</sequence>
<dbReference type="AlphaFoldDB" id="A0AAW5LCP4"/>
<name>A0AAW5LCP4_9PAST</name>
<evidence type="ECO:0000313" key="3">
    <source>
        <dbReference type="EMBL" id="MCQ9121220.1"/>
    </source>
</evidence>
<evidence type="ECO:0000256" key="2">
    <source>
        <dbReference type="SAM" id="Phobius"/>
    </source>
</evidence>
<gene>
    <name evidence="3" type="ORF">MUU45_001707</name>
</gene>
<reference evidence="3 4" key="1">
    <citation type="journal article" date="2022" name="Microbiol. Spectr.">
        <title>Microbiota of the Pregnant Mouse: Characterization of the Bacterial Communities in the Oral Cavity, Lung, Intestine, and Vagina through Culture and DNA Sequencing.</title>
        <authorList>
            <person name="Greenberg J.M."/>
            <person name="Romero R."/>
            <person name="Winters A.D."/>
            <person name="Galaz J."/>
            <person name="Garcia-Flores V."/>
            <person name="Arenas-Hernandez M."/>
            <person name="Panzer J."/>
            <person name="Shaffer Z."/>
            <person name="Kracht D.J."/>
            <person name="Gomez-Lopez N."/>
            <person name="Theis K.R."/>
        </authorList>
    </citation>
    <scope>NUCLEOTIDE SEQUENCE [LARGE SCALE GENOMIC DNA]</scope>
    <source>
        <strain evidence="3 4">MAC-C1-H1</strain>
    </source>
</reference>
<feature type="compositionally biased region" description="Basic and acidic residues" evidence="1">
    <location>
        <begin position="21"/>
        <end position="30"/>
    </location>
</feature>
<keyword evidence="4" id="KW-1185">Reference proteome</keyword>
<comment type="caution">
    <text evidence="3">The sequence shown here is derived from an EMBL/GenBank/DDBJ whole genome shotgun (WGS) entry which is preliminary data.</text>
</comment>
<dbReference type="EMBL" id="JALJCU010000009">
    <property type="protein sequence ID" value="MCQ9121220.1"/>
    <property type="molecule type" value="Genomic_DNA"/>
</dbReference>
<evidence type="ECO:0000313" key="4">
    <source>
        <dbReference type="Proteomes" id="UP001206350"/>
    </source>
</evidence>
<feature type="transmembrane region" description="Helical" evidence="2">
    <location>
        <begin position="112"/>
        <end position="129"/>
    </location>
</feature>
<feature type="region of interest" description="Disordered" evidence="1">
    <location>
        <begin position="11"/>
        <end position="30"/>
    </location>
</feature>
<feature type="transmembrane region" description="Helical" evidence="2">
    <location>
        <begin position="86"/>
        <end position="106"/>
    </location>
</feature>
<protein>
    <submittedName>
        <fullName evidence="3">Uncharacterized protein</fullName>
    </submittedName>
</protein>
<keyword evidence="2" id="KW-0812">Transmembrane</keyword>
<keyword evidence="2" id="KW-0472">Membrane</keyword>
<dbReference type="Proteomes" id="UP001206350">
    <property type="component" value="Unassembled WGS sequence"/>
</dbReference>
<dbReference type="RefSeq" id="WP_256891840.1">
    <property type="nucleotide sequence ID" value="NZ_JALJCU010000009.1"/>
</dbReference>
<evidence type="ECO:0000256" key="1">
    <source>
        <dbReference type="SAM" id="MobiDB-lite"/>
    </source>
</evidence>